<name>A0A7C8HYW3_9PLEO</name>
<dbReference type="PANTHER" id="PTHR33594:SF1">
    <property type="entry name" value="HD_PDEASE DOMAIN-CONTAINING PROTEIN"/>
    <property type="match status" value="1"/>
</dbReference>
<dbReference type="InterPro" id="IPR003607">
    <property type="entry name" value="HD/PDEase_dom"/>
</dbReference>
<dbReference type="AlphaFoldDB" id="A0A7C8HYW3"/>
<evidence type="ECO:0000313" key="2">
    <source>
        <dbReference type="EMBL" id="KAF2865549.1"/>
    </source>
</evidence>
<organism evidence="2 3">
    <name type="scientific">Massariosphaeria phaeospora</name>
    <dbReference type="NCBI Taxonomy" id="100035"/>
    <lineage>
        <taxon>Eukaryota</taxon>
        <taxon>Fungi</taxon>
        <taxon>Dikarya</taxon>
        <taxon>Ascomycota</taxon>
        <taxon>Pezizomycotina</taxon>
        <taxon>Dothideomycetes</taxon>
        <taxon>Pleosporomycetidae</taxon>
        <taxon>Pleosporales</taxon>
        <taxon>Pleosporales incertae sedis</taxon>
        <taxon>Massariosphaeria</taxon>
    </lineage>
</organism>
<proteinExistence type="predicted"/>
<dbReference type="SMART" id="SM00471">
    <property type="entry name" value="HDc"/>
    <property type="match status" value="1"/>
</dbReference>
<dbReference type="InterPro" id="IPR006674">
    <property type="entry name" value="HD_domain"/>
</dbReference>
<dbReference type="PROSITE" id="PS51831">
    <property type="entry name" value="HD"/>
    <property type="match status" value="1"/>
</dbReference>
<dbReference type="Proteomes" id="UP000481861">
    <property type="component" value="Unassembled WGS sequence"/>
</dbReference>
<sequence length="340" mass="38793">MPSFISPISGFVQHSTSSIPPSLRPHTMMAPLLRARSMYKVALPRAACRFHTKPQSVNLSKFGKYPTKMLTQPEEFPLSVWAPVATVPGCNPDSPEKRSVRLLGAKQLKIRPQDVQFFTAVNKKVRAWMYQDHFDPSHDYEHIMRVVKNASVIVERTERENPALVSSWDRTIIYVGCLMHDVGDGKYIKKGEDGVKIQEDLLMECGASPEYARRIQTIATHVSFTGESKNPKRLKEIIQQYPELAVVQDADRLDAIGAIGTGRCFTYGGAGTVRRQQTINRAVQMLDQRFKYYVDWMKTDVGREMAQRRWEFMLLFRDQYVEETDASAVVAQEDDENEKS</sequence>
<dbReference type="PANTHER" id="PTHR33594">
    <property type="entry name" value="SUPERFAMILY HYDROLASE, PUTATIVE (AFU_ORTHOLOGUE AFUA_1G03035)-RELATED"/>
    <property type="match status" value="1"/>
</dbReference>
<accession>A0A7C8HYW3</accession>
<evidence type="ECO:0000313" key="3">
    <source>
        <dbReference type="Proteomes" id="UP000481861"/>
    </source>
</evidence>
<dbReference type="Pfam" id="PF01966">
    <property type="entry name" value="HD"/>
    <property type="match status" value="1"/>
</dbReference>
<evidence type="ECO:0000259" key="1">
    <source>
        <dbReference type="PROSITE" id="PS51831"/>
    </source>
</evidence>
<dbReference type="Gene3D" id="1.20.58.1910">
    <property type="match status" value="1"/>
</dbReference>
<feature type="domain" description="HD" evidence="1">
    <location>
        <begin position="139"/>
        <end position="256"/>
    </location>
</feature>
<protein>
    <recommendedName>
        <fullName evidence="1">HD domain-containing protein</fullName>
    </recommendedName>
</protein>
<reference evidence="2 3" key="1">
    <citation type="submission" date="2020-01" db="EMBL/GenBank/DDBJ databases">
        <authorList>
            <consortium name="DOE Joint Genome Institute"/>
            <person name="Haridas S."/>
            <person name="Albert R."/>
            <person name="Binder M."/>
            <person name="Bloem J."/>
            <person name="Labutti K."/>
            <person name="Salamov A."/>
            <person name="Andreopoulos B."/>
            <person name="Baker S.E."/>
            <person name="Barry K."/>
            <person name="Bills G."/>
            <person name="Bluhm B.H."/>
            <person name="Cannon C."/>
            <person name="Castanera R."/>
            <person name="Culley D.E."/>
            <person name="Daum C."/>
            <person name="Ezra D."/>
            <person name="Gonzalez J.B."/>
            <person name="Henrissat B."/>
            <person name="Kuo A."/>
            <person name="Liang C."/>
            <person name="Lipzen A."/>
            <person name="Lutzoni F."/>
            <person name="Magnuson J."/>
            <person name="Mondo S."/>
            <person name="Nolan M."/>
            <person name="Ohm R."/>
            <person name="Pangilinan J."/>
            <person name="Park H.-J.H."/>
            <person name="Ramirez L."/>
            <person name="Alfaro M."/>
            <person name="Sun H."/>
            <person name="Tritt A."/>
            <person name="Yoshinaga Y."/>
            <person name="Zwiers L.-H.L."/>
            <person name="Turgeon B.G."/>
            <person name="Goodwin S.B."/>
            <person name="Spatafora J.W."/>
            <person name="Crous P.W."/>
            <person name="Grigoriev I.V."/>
        </authorList>
    </citation>
    <scope>NUCLEOTIDE SEQUENCE [LARGE SCALE GENOMIC DNA]</scope>
    <source>
        <strain evidence="2 3">CBS 611.86</strain>
    </source>
</reference>
<keyword evidence="3" id="KW-1185">Reference proteome</keyword>
<comment type="caution">
    <text evidence="2">The sequence shown here is derived from an EMBL/GenBank/DDBJ whole genome shotgun (WGS) entry which is preliminary data.</text>
</comment>
<dbReference type="EMBL" id="JAADJZ010000032">
    <property type="protein sequence ID" value="KAF2865549.1"/>
    <property type="molecule type" value="Genomic_DNA"/>
</dbReference>
<dbReference type="OrthoDB" id="16547at2759"/>
<gene>
    <name evidence="2" type="ORF">BDV95DRAFT_249631</name>
</gene>
<dbReference type="SUPFAM" id="SSF109604">
    <property type="entry name" value="HD-domain/PDEase-like"/>
    <property type="match status" value="1"/>
</dbReference>
<dbReference type="CDD" id="cd00077">
    <property type="entry name" value="HDc"/>
    <property type="match status" value="1"/>
</dbReference>
<dbReference type="Gene3D" id="1.10.472.50">
    <property type="entry name" value="HD-domain/PDEase-like"/>
    <property type="match status" value="1"/>
</dbReference>